<dbReference type="Pfam" id="PF13354">
    <property type="entry name" value="Beta-lactamase2"/>
    <property type="match status" value="2"/>
</dbReference>
<accession>A0A6H0UBX3</accession>
<evidence type="ECO:0000313" key="5">
    <source>
        <dbReference type="Proteomes" id="UP000501945"/>
    </source>
</evidence>
<feature type="compositionally biased region" description="Polar residues" evidence="1">
    <location>
        <begin position="54"/>
        <end position="80"/>
    </location>
</feature>
<sequence>MMKKIIMLALIVLSSTSLVVSATDSSSLSEDKRTQNMVAETASTTEAAMSNSSQSNQKPTSPPQTSENSEDNASQTTTDTPPKKEPSSGTLSLNGMTWQKNTGTGSDVNIGVAYQSKSDVIFNWQYYDISNKTWETINSNTASNWITFKAPHVGQYLIHVYGTTAEGETKEYTIGWNVEPETAVLKGMTWQTLEKNASKANIGVAYTSNSKLTFTWQYYDITKKEWHIVAKDTTSNWMTVTLPRSGQYLIHVEAKTESGKTVTYDIGWNVAADTVNLTGMTWQHLKKDASSANIGIAYTSNSNLTFTWQYYDIAKKEWHQILKDTTSNWITFNSPHYGQYLIHVEARTKEGTTATYSIGWQVFSKDGLGEILPIFNSSNNVMSAGYYNLVTGESVYKNGKSLVTSASTYKLFIALYVFDLIESGRANWNTRFSNGTFMTGFYDMIINSGNAFPEWVKSNYGYNNIDSFLKSKGYAGIYNYSDRATTSAEDLVKILKYYYTNSSNSNINYLLDLMKKQNYRSGIPSGTGVITADKVGFLWDIRNDAGIVYSSQAYILVVMTNGQYKFDLIANISKRVQSVQ</sequence>
<evidence type="ECO:0000256" key="1">
    <source>
        <dbReference type="SAM" id="MobiDB-lite"/>
    </source>
</evidence>
<keyword evidence="2" id="KW-0732">Signal</keyword>
<proteinExistence type="predicted"/>
<dbReference type="Proteomes" id="UP000501945">
    <property type="component" value="Chromosome"/>
</dbReference>
<protein>
    <recommendedName>
        <fullName evidence="3">Beta-lactamase class A catalytic domain-containing protein</fullName>
    </recommendedName>
</protein>
<dbReference type="EMBL" id="CP047616">
    <property type="protein sequence ID" value="QIW53048.1"/>
    <property type="molecule type" value="Genomic_DNA"/>
</dbReference>
<dbReference type="AlphaFoldDB" id="A0A6H0UBX3"/>
<reference evidence="4 5" key="1">
    <citation type="submission" date="2019-12" db="EMBL/GenBank/DDBJ databases">
        <title>Whole genome sequences of Lactococcus raffinolactis strains isolated from sewage.</title>
        <authorList>
            <person name="Ybazeta G."/>
            <person name="Ross M."/>
            <person name="Brabant-Kirwan D."/>
            <person name="Saleh M."/>
            <person name="Dillon J.A."/>
            <person name="Splinter K."/>
            <person name="Nokhbeh R."/>
        </authorList>
    </citation>
    <scope>NUCLEOTIDE SEQUENCE [LARGE SCALE GENOMIC DNA]</scope>
    <source>
        <strain evidence="4 5">Lr_19_5</strain>
    </source>
</reference>
<dbReference type="Gene3D" id="3.40.710.10">
    <property type="entry name" value="DD-peptidase/beta-lactamase superfamily"/>
    <property type="match status" value="1"/>
</dbReference>
<feature type="domain" description="Beta-lactamase class A catalytic" evidence="3">
    <location>
        <begin position="445"/>
        <end position="560"/>
    </location>
</feature>
<feature type="signal peptide" evidence="2">
    <location>
        <begin position="1"/>
        <end position="22"/>
    </location>
</feature>
<feature type="compositionally biased region" description="Polar residues" evidence="1">
    <location>
        <begin position="87"/>
        <end position="107"/>
    </location>
</feature>
<feature type="chain" id="PRO_5026237566" description="Beta-lactamase class A catalytic domain-containing protein" evidence="2">
    <location>
        <begin position="23"/>
        <end position="580"/>
    </location>
</feature>
<evidence type="ECO:0000313" key="4">
    <source>
        <dbReference type="EMBL" id="QIW53048.1"/>
    </source>
</evidence>
<gene>
    <name evidence="4" type="ORF">GU336_02140</name>
</gene>
<feature type="domain" description="Beta-lactamase class A catalytic" evidence="3">
    <location>
        <begin position="386"/>
        <end position="432"/>
    </location>
</feature>
<dbReference type="GO" id="GO:0008800">
    <property type="term" value="F:beta-lactamase activity"/>
    <property type="evidence" value="ECO:0007669"/>
    <property type="project" value="InterPro"/>
</dbReference>
<dbReference type="InterPro" id="IPR012338">
    <property type="entry name" value="Beta-lactam/transpept-like"/>
</dbReference>
<evidence type="ECO:0000256" key="2">
    <source>
        <dbReference type="SAM" id="SignalP"/>
    </source>
</evidence>
<organism evidence="4 5">
    <name type="scientific">Pseudolactococcus raffinolactis</name>
    <dbReference type="NCBI Taxonomy" id="1366"/>
    <lineage>
        <taxon>Bacteria</taxon>
        <taxon>Bacillati</taxon>
        <taxon>Bacillota</taxon>
        <taxon>Bacilli</taxon>
        <taxon>Lactobacillales</taxon>
        <taxon>Streptococcaceae</taxon>
        <taxon>Pseudolactococcus</taxon>
    </lineage>
</organism>
<dbReference type="RefSeq" id="WP_167838353.1">
    <property type="nucleotide sequence ID" value="NZ_CP047616.1"/>
</dbReference>
<evidence type="ECO:0000259" key="3">
    <source>
        <dbReference type="Pfam" id="PF13354"/>
    </source>
</evidence>
<feature type="compositionally biased region" description="Low complexity" evidence="1">
    <location>
        <begin position="39"/>
        <end position="53"/>
    </location>
</feature>
<dbReference type="SUPFAM" id="SSF56601">
    <property type="entry name" value="beta-lactamase/transpeptidase-like"/>
    <property type="match status" value="1"/>
</dbReference>
<feature type="region of interest" description="Disordered" evidence="1">
    <location>
        <begin position="23"/>
        <end position="108"/>
    </location>
</feature>
<dbReference type="GO" id="GO:0030655">
    <property type="term" value="P:beta-lactam antibiotic catabolic process"/>
    <property type="evidence" value="ECO:0007669"/>
    <property type="project" value="InterPro"/>
</dbReference>
<name>A0A6H0UBX3_9LACT</name>
<dbReference type="InterPro" id="IPR045155">
    <property type="entry name" value="Beta-lactam_cat"/>
</dbReference>